<dbReference type="InterPro" id="IPR003146">
    <property type="entry name" value="M14A_act_pep"/>
</dbReference>
<keyword evidence="10" id="KW-0843">Virulence</keyword>
<dbReference type="SUPFAM" id="SSF53187">
    <property type="entry name" value="Zn-dependent exopeptidases"/>
    <property type="match status" value="1"/>
</dbReference>
<dbReference type="FunFam" id="3.40.630.10:FF:000084">
    <property type="entry name" value="Carboxypeptidase B2"/>
    <property type="match status" value="1"/>
</dbReference>
<dbReference type="SMART" id="SM00631">
    <property type="entry name" value="Zn_pept"/>
    <property type="match status" value="1"/>
</dbReference>
<keyword evidence="4" id="KW-0121">Carboxypeptidase</keyword>
<dbReference type="GO" id="GO:0008270">
    <property type="term" value="F:zinc ion binding"/>
    <property type="evidence" value="ECO:0007669"/>
    <property type="project" value="InterPro"/>
</dbReference>
<dbReference type="SUPFAM" id="SSF54897">
    <property type="entry name" value="Protease propeptides/inhibitors"/>
    <property type="match status" value="1"/>
</dbReference>
<dbReference type="EMBL" id="JADGKB010000012">
    <property type="protein sequence ID" value="KAJ3260306.1"/>
    <property type="molecule type" value="Genomic_DNA"/>
</dbReference>
<dbReference type="InterPro" id="IPR057246">
    <property type="entry name" value="CARBOXYPEPT_ZN_1"/>
</dbReference>
<keyword evidence="6" id="KW-0479">Metal-binding</keyword>
<gene>
    <name evidence="17" type="ORF">HK103_000941</name>
</gene>
<feature type="chain" id="PRO_5042074539" description="Peptidase M14 domain-containing protein" evidence="15">
    <location>
        <begin position="18"/>
        <end position="404"/>
    </location>
</feature>
<dbReference type="InterPro" id="IPR057247">
    <property type="entry name" value="CARBOXYPEPT_ZN_2"/>
</dbReference>
<evidence type="ECO:0000256" key="3">
    <source>
        <dbReference type="ARBA" id="ARBA00005988"/>
    </source>
</evidence>
<dbReference type="PROSITE" id="PS52035">
    <property type="entry name" value="PEPTIDASE_M14"/>
    <property type="match status" value="1"/>
</dbReference>
<dbReference type="Pfam" id="PF00246">
    <property type="entry name" value="Peptidase_M14"/>
    <property type="match status" value="1"/>
</dbReference>
<dbReference type="GO" id="GO:0006508">
    <property type="term" value="P:proteolysis"/>
    <property type="evidence" value="ECO:0007669"/>
    <property type="project" value="UniProtKB-KW"/>
</dbReference>
<evidence type="ECO:0000256" key="1">
    <source>
        <dbReference type="ARBA" id="ARBA00001947"/>
    </source>
</evidence>
<evidence type="ECO:0000256" key="5">
    <source>
        <dbReference type="ARBA" id="ARBA00022670"/>
    </source>
</evidence>
<evidence type="ECO:0000256" key="2">
    <source>
        <dbReference type="ARBA" id="ARBA00003091"/>
    </source>
</evidence>
<dbReference type="Gene3D" id="3.40.630.10">
    <property type="entry name" value="Zn peptidases"/>
    <property type="match status" value="1"/>
</dbReference>
<proteinExistence type="inferred from homology"/>
<feature type="signal peptide" evidence="15">
    <location>
        <begin position="1"/>
        <end position="17"/>
    </location>
</feature>
<dbReference type="PANTHER" id="PTHR11705:SF143">
    <property type="entry name" value="SLL0236 PROTEIN"/>
    <property type="match status" value="1"/>
</dbReference>
<evidence type="ECO:0000256" key="13">
    <source>
        <dbReference type="ARBA" id="ARBA00023157"/>
    </source>
</evidence>
<dbReference type="Proteomes" id="UP001210925">
    <property type="component" value="Unassembled WGS sequence"/>
</dbReference>
<keyword evidence="5" id="KW-0645">Protease</keyword>
<dbReference type="PRINTS" id="PR00765">
    <property type="entry name" value="CRBOXYPTASEA"/>
</dbReference>
<evidence type="ECO:0000256" key="9">
    <source>
        <dbReference type="ARBA" id="ARBA00022833"/>
    </source>
</evidence>
<accession>A0AAD5Y5R1</accession>
<keyword evidence="9" id="KW-0862">Zinc</keyword>
<evidence type="ECO:0000256" key="11">
    <source>
        <dbReference type="ARBA" id="ARBA00023049"/>
    </source>
</evidence>
<feature type="active site" description="Proton donor/acceptor" evidence="14">
    <location>
        <position position="367"/>
    </location>
</feature>
<evidence type="ECO:0000313" key="17">
    <source>
        <dbReference type="EMBL" id="KAJ3260306.1"/>
    </source>
</evidence>
<dbReference type="PROSITE" id="PS00133">
    <property type="entry name" value="CARBOXYPEPT_ZN_2"/>
    <property type="match status" value="1"/>
</dbReference>
<dbReference type="InterPro" id="IPR036990">
    <property type="entry name" value="M14A-like_propep"/>
</dbReference>
<dbReference type="GO" id="GO:0004181">
    <property type="term" value="F:metallocarboxypeptidase activity"/>
    <property type="evidence" value="ECO:0007669"/>
    <property type="project" value="InterPro"/>
</dbReference>
<evidence type="ECO:0000256" key="15">
    <source>
        <dbReference type="SAM" id="SignalP"/>
    </source>
</evidence>
<dbReference type="PANTHER" id="PTHR11705">
    <property type="entry name" value="PROTEASE FAMILY M14 CARBOXYPEPTIDASE A,B"/>
    <property type="match status" value="1"/>
</dbReference>
<dbReference type="Gene3D" id="3.30.70.340">
    <property type="entry name" value="Metallocarboxypeptidase-like"/>
    <property type="match status" value="1"/>
</dbReference>
<dbReference type="GO" id="GO:0005615">
    <property type="term" value="C:extracellular space"/>
    <property type="evidence" value="ECO:0007669"/>
    <property type="project" value="TreeGrafter"/>
</dbReference>
<evidence type="ECO:0000256" key="6">
    <source>
        <dbReference type="ARBA" id="ARBA00022723"/>
    </source>
</evidence>
<dbReference type="CDD" id="cd03860">
    <property type="entry name" value="M14_CP_A-B_like"/>
    <property type="match status" value="1"/>
</dbReference>
<sequence>MVSYLALALTLLAAVSAVPSKGKYHGDKVFRVNIDTPEQKELFHSILKDKSLKMDVWTDHTHGNVVDVHVPQKSVKQFKSKLSEFSHSTIVENVQDLVDSEKTHSLVSKSSSIYSDYQDAATLVKYLQGLPGATPIRLGSTYGGNTIDGIKFGSGPKTIVFNGGIHAREWISPAVTTYVADYLLSSDPTAVSLRSKFTFHVIPVANPDGYAYTRDPNGDRMWRKNMEPNPSNPDCAGTDINRNFSFKWSDPGASSDECDETYYGSGPLSTKEAKALDTYVKSLKNVVSYMDLHSYSQLWLYPWGYTQSPSPDHTDHAAAAAAGVKALNAVNKVKFTAEQSDSLYQTSGTTDDHFYATAGVKYSMTIELRDTGNNGFILPASQIVPSGKETVAGLVAFWGYVDAH</sequence>
<comment type="similarity">
    <text evidence="3 14">Belongs to the peptidase M14 family.</text>
</comment>
<organism evidence="17 18">
    <name type="scientific">Boothiomyces macroporosus</name>
    <dbReference type="NCBI Taxonomy" id="261099"/>
    <lineage>
        <taxon>Eukaryota</taxon>
        <taxon>Fungi</taxon>
        <taxon>Fungi incertae sedis</taxon>
        <taxon>Chytridiomycota</taxon>
        <taxon>Chytridiomycota incertae sedis</taxon>
        <taxon>Chytridiomycetes</taxon>
        <taxon>Rhizophydiales</taxon>
        <taxon>Terramycetaceae</taxon>
        <taxon>Boothiomyces</taxon>
    </lineage>
</organism>
<feature type="domain" description="Peptidase M14" evidence="16">
    <location>
        <begin position="113"/>
        <end position="401"/>
    </location>
</feature>
<comment type="function">
    <text evidence="2">Extracellular metalloprotease that contributes to pathogenicity.</text>
</comment>
<evidence type="ECO:0000259" key="16">
    <source>
        <dbReference type="PROSITE" id="PS52035"/>
    </source>
</evidence>
<name>A0AAD5Y5R1_9FUNG</name>
<dbReference type="PROSITE" id="PS00132">
    <property type="entry name" value="CARBOXYPEPT_ZN_1"/>
    <property type="match status" value="1"/>
</dbReference>
<evidence type="ECO:0000256" key="4">
    <source>
        <dbReference type="ARBA" id="ARBA00022645"/>
    </source>
</evidence>
<evidence type="ECO:0000256" key="8">
    <source>
        <dbReference type="ARBA" id="ARBA00022801"/>
    </source>
</evidence>
<evidence type="ECO:0000313" key="18">
    <source>
        <dbReference type="Proteomes" id="UP001210925"/>
    </source>
</evidence>
<dbReference type="AlphaFoldDB" id="A0AAD5Y5R1"/>
<evidence type="ECO:0000256" key="7">
    <source>
        <dbReference type="ARBA" id="ARBA00022729"/>
    </source>
</evidence>
<keyword evidence="11" id="KW-0482">Metalloprotease</keyword>
<evidence type="ECO:0000256" key="12">
    <source>
        <dbReference type="ARBA" id="ARBA00023145"/>
    </source>
</evidence>
<evidence type="ECO:0000256" key="10">
    <source>
        <dbReference type="ARBA" id="ARBA00023026"/>
    </source>
</evidence>
<comment type="cofactor">
    <cofactor evidence="1">
        <name>Zn(2+)</name>
        <dbReference type="ChEBI" id="CHEBI:29105"/>
    </cofactor>
</comment>
<evidence type="ECO:0000256" key="14">
    <source>
        <dbReference type="PROSITE-ProRule" id="PRU01379"/>
    </source>
</evidence>
<protein>
    <recommendedName>
        <fullName evidence="16">Peptidase M14 domain-containing protein</fullName>
    </recommendedName>
</protein>
<dbReference type="Pfam" id="PF02244">
    <property type="entry name" value="Propep_M14"/>
    <property type="match status" value="1"/>
</dbReference>
<keyword evidence="8" id="KW-0378">Hydrolase</keyword>
<keyword evidence="13" id="KW-1015">Disulfide bond</keyword>
<keyword evidence="12" id="KW-0865">Zymogen</keyword>
<comment type="caution">
    <text evidence="17">The sequence shown here is derived from an EMBL/GenBank/DDBJ whole genome shotgun (WGS) entry which is preliminary data.</text>
</comment>
<reference evidence="17" key="1">
    <citation type="submission" date="2020-05" db="EMBL/GenBank/DDBJ databases">
        <title>Phylogenomic resolution of chytrid fungi.</title>
        <authorList>
            <person name="Stajich J.E."/>
            <person name="Amses K."/>
            <person name="Simmons R."/>
            <person name="Seto K."/>
            <person name="Myers J."/>
            <person name="Bonds A."/>
            <person name="Quandt C.A."/>
            <person name="Barry K."/>
            <person name="Liu P."/>
            <person name="Grigoriev I."/>
            <person name="Longcore J.E."/>
            <person name="James T.Y."/>
        </authorList>
    </citation>
    <scope>NUCLEOTIDE SEQUENCE</scope>
    <source>
        <strain evidence="17">PLAUS21</strain>
    </source>
</reference>
<dbReference type="InterPro" id="IPR000834">
    <property type="entry name" value="Peptidase_M14"/>
</dbReference>
<keyword evidence="18" id="KW-1185">Reference proteome</keyword>
<keyword evidence="7 15" id="KW-0732">Signal</keyword>